<dbReference type="Gene3D" id="3.90.1210.10">
    <property type="entry name" value="Antifreeze-like/N-acetylneuraminic acid synthase C-terminal domain"/>
    <property type="match status" value="1"/>
</dbReference>
<dbReference type="InterPro" id="IPR031571">
    <property type="entry name" value="RcpC_dom"/>
</dbReference>
<dbReference type="InterPro" id="IPR013974">
    <property type="entry name" value="SAF"/>
</dbReference>
<dbReference type="Proteomes" id="UP000242757">
    <property type="component" value="Unassembled WGS sequence"/>
</dbReference>
<dbReference type="InterPro" id="IPR017592">
    <property type="entry name" value="Pilus_assmbl_Flp-typ_CpaB"/>
</dbReference>
<organism evidence="3 4">
    <name type="scientific">Oceanimonas doudoroffii</name>
    <dbReference type="NCBI Taxonomy" id="84158"/>
    <lineage>
        <taxon>Bacteria</taxon>
        <taxon>Pseudomonadati</taxon>
        <taxon>Pseudomonadota</taxon>
        <taxon>Gammaproteobacteria</taxon>
        <taxon>Aeromonadales</taxon>
        <taxon>Aeromonadaceae</taxon>
        <taxon>Oceanimonas</taxon>
    </lineage>
</organism>
<dbReference type="Pfam" id="PF08666">
    <property type="entry name" value="SAF"/>
    <property type="match status" value="1"/>
</dbReference>
<evidence type="ECO:0000313" key="4">
    <source>
        <dbReference type="Proteomes" id="UP000242757"/>
    </source>
</evidence>
<dbReference type="SMART" id="SM00858">
    <property type="entry name" value="SAF"/>
    <property type="match status" value="1"/>
</dbReference>
<reference evidence="3 4" key="1">
    <citation type="submission" date="2017-08" db="EMBL/GenBank/DDBJ databases">
        <title>A Genome Sequence of Oceanimonas doudoroffii ATCC 27123T.</title>
        <authorList>
            <person name="Brennan M.A."/>
            <person name="Maclea K.S."/>
            <person name="Mcclelland W.D."/>
            <person name="Trachtenberg A.M."/>
        </authorList>
    </citation>
    <scope>NUCLEOTIDE SEQUENCE [LARGE SCALE GENOMIC DNA]</scope>
    <source>
        <strain evidence="3 4">ATCC 27123</strain>
    </source>
</reference>
<accession>A0A233RBW7</accession>
<evidence type="ECO:0000259" key="2">
    <source>
        <dbReference type="SMART" id="SM00858"/>
    </source>
</evidence>
<dbReference type="OrthoDB" id="146902at2"/>
<evidence type="ECO:0000313" key="3">
    <source>
        <dbReference type="EMBL" id="OXY80885.1"/>
    </source>
</evidence>
<feature type="region of interest" description="Disordered" evidence="1">
    <location>
        <begin position="33"/>
        <end position="56"/>
    </location>
</feature>
<dbReference type="CDD" id="cd11614">
    <property type="entry name" value="SAF_CpaB_FlgA_like"/>
    <property type="match status" value="1"/>
</dbReference>
<dbReference type="EMBL" id="NBIM01000007">
    <property type="protein sequence ID" value="OXY80885.1"/>
    <property type="molecule type" value="Genomic_DNA"/>
</dbReference>
<protein>
    <submittedName>
        <fullName evidence="3">Flp pilus assembly protein CpaB</fullName>
    </submittedName>
</protein>
<keyword evidence="4" id="KW-1185">Reference proteome</keyword>
<name>A0A233RBW7_9GAMM</name>
<evidence type="ECO:0000256" key="1">
    <source>
        <dbReference type="SAM" id="MobiDB-lite"/>
    </source>
</evidence>
<feature type="domain" description="SAF" evidence="2">
    <location>
        <begin position="65"/>
        <end position="125"/>
    </location>
</feature>
<gene>
    <name evidence="3" type="primary">cpaB</name>
    <name evidence="3" type="ORF">B6S08_15795</name>
</gene>
<dbReference type="Pfam" id="PF16976">
    <property type="entry name" value="RcpC"/>
    <property type="match status" value="1"/>
</dbReference>
<dbReference type="NCBIfam" id="TIGR03177">
    <property type="entry name" value="pilus_cpaB"/>
    <property type="match status" value="1"/>
</dbReference>
<proteinExistence type="predicted"/>
<dbReference type="AlphaFoldDB" id="A0A233RBW7"/>
<comment type="caution">
    <text evidence="3">The sequence shown here is derived from an EMBL/GenBank/DDBJ whole genome shotgun (WGS) entry which is preliminary data.</text>
</comment>
<sequence length="313" mass="33746">MNSRLTLVLAGVLLTGAVVAGVQGIRLSQQQQLVEPPSASPSPIPVEAGSPPDALMSLKEREPRSPVVVLARALAPFEKITADHLAVEQLRIAPPASFSSVDEVVGRHVWQELPAGAVLTQSVFRAGGPLASLIGDKERAVAIAVDEVSGGGGFIQPGDYVDVLLYLRQTERQGDKTAQVVIPALRVLGYGEELSVGANGEPVRYQTEREDGRASGRRRPVQTAVLAVPAPLITRFMLASEVGTLRLAVRSAEEKRLADYFANGLRESEWQNIEHQLFRFEQLALKRTPSRAGTRRVSAIPVYRGADVSRQSP</sequence>
<dbReference type="RefSeq" id="WP_094201771.1">
    <property type="nucleotide sequence ID" value="NZ_NBIM01000007.1"/>
</dbReference>